<protein>
    <submittedName>
        <fullName evidence="3">Uncharacterized protein</fullName>
    </submittedName>
</protein>
<evidence type="ECO:0000313" key="4">
    <source>
        <dbReference type="Proteomes" id="UP000307440"/>
    </source>
</evidence>
<evidence type="ECO:0000256" key="2">
    <source>
        <dbReference type="SAM" id="SignalP"/>
    </source>
</evidence>
<name>A0A5C3KNS7_COPMA</name>
<dbReference type="Proteomes" id="UP000307440">
    <property type="component" value="Unassembled WGS sequence"/>
</dbReference>
<reference evidence="3 4" key="1">
    <citation type="journal article" date="2019" name="Nat. Ecol. Evol.">
        <title>Megaphylogeny resolves global patterns of mushroom evolution.</title>
        <authorList>
            <person name="Varga T."/>
            <person name="Krizsan K."/>
            <person name="Foldi C."/>
            <person name="Dima B."/>
            <person name="Sanchez-Garcia M."/>
            <person name="Sanchez-Ramirez S."/>
            <person name="Szollosi G.J."/>
            <person name="Szarkandi J.G."/>
            <person name="Papp V."/>
            <person name="Albert L."/>
            <person name="Andreopoulos W."/>
            <person name="Angelini C."/>
            <person name="Antonin V."/>
            <person name="Barry K.W."/>
            <person name="Bougher N.L."/>
            <person name="Buchanan P."/>
            <person name="Buyck B."/>
            <person name="Bense V."/>
            <person name="Catcheside P."/>
            <person name="Chovatia M."/>
            <person name="Cooper J."/>
            <person name="Damon W."/>
            <person name="Desjardin D."/>
            <person name="Finy P."/>
            <person name="Geml J."/>
            <person name="Haridas S."/>
            <person name="Hughes K."/>
            <person name="Justo A."/>
            <person name="Karasinski D."/>
            <person name="Kautmanova I."/>
            <person name="Kiss B."/>
            <person name="Kocsube S."/>
            <person name="Kotiranta H."/>
            <person name="LaButti K.M."/>
            <person name="Lechner B.E."/>
            <person name="Liimatainen K."/>
            <person name="Lipzen A."/>
            <person name="Lukacs Z."/>
            <person name="Mihaltcheva S."/>
            <person name="Morgado L.N."/>
            <person name="Niskanen T."/>
            <person name="Noordeloos M.E."/>
            <person name="Ohm R.A."/>
            <person name="Ortiz-Santana B."/>
            <person name="Ovrebo C."/>
            <person name="Racz N."/>
            <person name="Riley R."/>
            <person name="Savchenko A."/>
            <person name="Shiryaev A."/>
            <person name="Soop K."/>
            <person name="Spirin V."/>
            <person name="Szebenyi C."/>
            <person name="Tomsovsky M."/>
            <person name="Tulloss R.E."/>
            <person name="Uehling J."/>
            <person name="Grigoriev I.V."/>
            <person name="Vagvolgyi C."/>
            <person name="Papp T."/>
            <person name="Martin F.M."/>
            <person name="Miettinen O."/>
            <person name="Hibbett D.S."/>
            <person name="Nagy L.G."/>
        </authorList>
    </citation>
    <scope>NUCLEOTIDE SEQUENCE [LARGE SCALE GENOMIC DNA]</scope>
    <source>
        <strain evidence="3 4">CBS 121175</strain>
    </source>
</reference>
<proteinExistence type="predicted"/>
<sequence length="160" mass="17554">MKLSLSLLIMSLSLVPAVLAAPTHNVASPKREIVQLEARNHTGNFDRRDTELGDLPTTSGGKFLPNLPAERRHHPGHDNAEVQIRSHDTVKANNDLTLEGRHHPGHAVQANSDLGLERRHHPGHDNAEVQIRSHDTVKANNDLTLESRNHPGHGVKANSV</sequence>
<keyword evidence="2" id="KW-0732">Signal</keyword>
<evidence type="ECO:0000313" key="3">
    <source>
        <dbReference type="EMBL" id="TFK22100.1"/>
    </source>
</evidence>
<feature type="region of interest" description="Disordered" evidence="1">
    <location>
        <begin position="44"/>
        <end position="74"/>
    </location>
</feature>
<accession>A0A5C3KNS7</accession>
<evidence type="ECO:0000256" key="1">
    <source>
        <dbReference type="SAM" id="MobiDB-lite"/>
    </source>
</evidence>
<dbReference type="EMBL" id="ML210250">
    <property type="protein sequence ID" value="TFK22100.1"/>
    <property type="molecule type" value="Genomic_DNA"/>
</dbReference>
<dbReference type="AlphaFoldDB" id="A0A5C3KNS7"/>
<gene>
    <name evidence="3" type="ORF">FA15DRAFT_51795</name>
</gene>
<organism evidence="3 4">
    <name type="scientific">Coprinopsis marcescibilis</name>
    <name type="common">Agaric fungus</name>
    <name type="synonym">Psathyrella marcescibilis</name>
    <dbReference type="NCBI Taxonomy" id="230819"/>
    <lineage>
        <taxon>Eukaryota</taxon>
        <taxon>Fungi</taxon>
        <taxon>Dikarya</taxon>
        <taxon>Basidiomycota</taxon>
        <taxon>Agaricomycotina</taxon>
        <taxon>Agaricomycetes</taxon>
        <taxon>Agaricomycetidae</taxon>
        <taxon>Agaricales</taxon>
        <taxon>Agaricineae</taxon>
        <taxon>Psathyrellaceae</taxon>
        <taxon>Coprinopsis</taxon>
    </lineage>
</organism>
<feature type="chain" id="PRO_5022727462" evidence="2">
    <location>
        <begin position="21"/>
        <end position="160"/>
    </location>
</feature>
<feature type="signal peptide" evidence="2">
    <location>
        <begin position="1"/>
        <end position="20"/>
    </location>
</feature>
<keyword evidence="4" id="KW-1185">Reference proteome</keyword>